<keyword evidence="1 4" id="KW-0963">Cytoplasm</keyword>
<sequence>MNDRKLQQLVEYISLTFFGRKFNHKALFNHRLRTTGGRYLLQNHNIEINPKYYEEHGMDELIGIIKHELCHYHLHIEGKGYRHKDRDFKELLKKVHAPRFCTPLKQKKTQKKQYFYQCYDCSQAFVRYKKMDPARYICGKCGGKIYLLKYRVDGGDKHMINYKSRR</sequence>
<accession>A0ABT9VR89</accession>
<keyword evidence="2 4" id="KW-0479">Metal-binding</keyword>
<dbReference type="NCBIfam" id="NF003339">
    <property type="entry name" value="PRK04351.1"/>
    <property type="match status" value="1"/>
</dbReference>
<feature type="binding site" evidence="4">
    <location>
        <position position="67"/>
    </location>
    <ligand>
        <name>Zn(2+)</name>
        <dbReference type="ChEBI" id="CHEBI:29105"/>
    </ligand>
</feature>
<dbReference type="EMBL" id="JAUSTR010000016">
    <property type="protein sequence ID" value="MDQ0163491.1"/>
    <property type="molecule type" value="Genomic_DNA"/>
</dbReference>
<protein>
    <recommendedName>
        <fullName evidence="4">Protein SprT-like</fullName>
    </recommendedName>
</protein>
<evidence type="ECO:0000256" key="3">
    <source>
        <dbReference type="ARBA" id="ARBA00022833"/>
    </source>
</evidence>
<dbReference type="InterPro" id="IPR006640">
    <property type="entry name" value="SprT-like_domain"/>
</dbReference>
<feature type="domain" description="SprT-like" evidence="5">
    <location>
        <begin position="4"/>
        <end position="148"/>
    </location>
</feature>
<comment type="similarity">
    <text evidence="4">Belongs to the SprT family.</text>
</comment>
<reference evidence="6 7" key="1">
    <citation type="submission" date="2023-07" db="EMBL/GenBank/DDBJ databases">
        <title>Genomic Encyclopedia of Type Strains, Phase IV (KMG-IV): sequencing the most valuable type-strain genomes for metagenomic binning, comparative biology and taxonomic classification.</title>
        <authorList>
            <person name="Goeker M."/>
        </authorList>
    </citation>
    <scope>NUCLEOTIDE SEQUENCE [LARGE SCALE GENOMIC DNA]</scope>
    <source>
        <strain evidence="6 7">DSM 19092</strain>
    </source>
</reference>
<evidence type="ECO:0000256" key="1">
    <source>
        <dbReference type="ARBA" id="ARBA00022490"/>
    </source>
</evidence>
<gene>
    <name evidence="6" type="ORF">J2S06_002574</name>
</gene>
<evidence type="ECO:0000313" key="6">
    <source>
        <dbReference type="EMBL" id="MDQ0163491.1"/>
    </source>
</evidence>
<evidence type="ECO:0000256" key="4">
    <source>
        <dbReference type="HAMAP-Rule" id="MF_00745"/>
    </source>
</evidence>
<dbReference type="Pfam" id="PF10263">
    <property type="entry name" value="SprT-like"/>
    <property type="match status" value="1"/>
</dbReference>
<dbReference type="RefSeq" id="WP_419152555.1">
    <property type="nucleotide sequence ID" value="NZ_JAUSTR010000016.1"/>
</dbReference>
<dbReference type="Proteomes" id="UP001225646">
    <property type="component" value="Unassembled WGS sequence"/>
</dbReference>
<dbReference type="HAMAP" id="MF_00745">
    <property type="entry name" value="SprT_like"/>
    <property type="match status" value="1"/>
</dbReference>
<feature type="binding site" evidence="4">
    <location>
        <position position="71"/>
    </location>
    <ligand>
        <name>Zn(2+)</name>
        <dbReference type="ChEBI" id="CHEBI:29105"/>
    </ligand>
</feature>
<keyword evidence="3 4" id="KW-0862">Zinc</keyword>
<keyword evidence="7" id="KW-1185">Reference proteome</keyword>
<comment type="cofactor">
    <cofactor evidence="4">
        <name>Zn(2+)</name>
        <dbReference type="ChEBI" id="CHEBI:29105"/>
    </cofactor>
    <text evidence="4">Binds 1 zinc ion.</text>
</comment>
<evidence type="ECO:0000259" key="5">
    <source>
        <dbReference type="SMART" id="SM00731"/>
    </source>
</evidence>
<dbReference type="InterPro" id="IPR023524">
    <property type="entry name" value="Uncharacterised_SprT-like"/>
</dbReference>
<evidence type="ECO:0000256" key="2">
    <source>
        <dbReference type="ARBA" id="ARBA00022723"/>
    </source>
</evidence>
<name>A0ABT9VR89_9BACI</name>
<comment type="subcellular location">
    <subcellularLocation>
        <location evidence="4">Cytoplasm</location>
    </subcellularLocation>
</comment>
<evidence type="ECO:0000313" key="7">
    <source>
        <dbReference type="Proteomes" id="UP001225646"/>
    </source>
</evidence>
<dbReference type="SMART" id="SM00731">
    <property type="entry name" value="SprT"/>
    <property type="match status" value="1"/>
</dbReference>
<proteinExistence type="inferred from homology"/>
<feature type="active site" evidence="4">
    <location>
        <position position="68"/>
    </location>
</feature>
<organism evidence="6 7">
    <name type="scientific">Aeribacillus alveayuensis</name>
    <dbReference type="NCBI Taxonomy" id="279215"/>
    <lineage>
        <taxon>Bacteria</taxon>
        <taxon>Bacillati</taxon>
        <taxon>Bacillota</taxon>
        <taxon>Bacilli</taxon>
        <taxon>Bacillales</taxon>
        <taxon>Bacillaceae</taxon>
        <taxon>Aeribacillus</taxon>
    </lineage>
</organism>
<comment type="caution">
    <text evidence="6">The sequence shown here is derived from an EMBL/GenBank/DDBJ whole genome shotgun (WGS) entry which is preliminary data.</text>
</comment>